<dbReference type="Proteomes" id="UP001595711">
    <property type="component" value="Unassembled WGS sequence"/>
</dbReference>
<gene>
    <name evidence="2" type="ORF">ACFOOQ_01150</name>
</gene>
<comment type="caution">
    <text evidence="2">The sequence shown here is derived from an EMBL/GenBank/DDBJ whole genome shotgun (WGS) entry which is preliminary data.</text>
</comment>
<evidence type="ECO:0000313" key="2">
    <source>
        <dbReference type="EMBL" id="MFC3674128.1"/>
    </source>
</evidence>
<proteinExistence type="predicted"/>
<reference evidence="3" key="1">
    <citation type="journal article" date="2019" name="Int. J. Syst. Evol. Microbiol.">
        <title>The Global Catalogue of Microorganisms (GCM) 10K type strain sequencing project: providing services to taxonomists for standard genome sequencing and annotation.</title>
        <authorList>
            <consortium name="The Broad Institute Genomics Platform"/>
            <consortium name="The Broad Institute Genome Sequencing Center for Infectious Disease"/>
            <person name="Wu L."/>
            <person name="Ma J."/>
        </authorList>
    </citation>
    <scope>NUCLEOTIDE SEQUENCE [LARGE SCALE GENOMIC DNA]</scope>
    <source>
        <strain evidence="3">KCTC 42182</strain>
    </source>
</reference>
<name>A0ABV7VD89_9PROT</name>
<evidence type="ECO:0000313" key="3">
    <source>
        <dbReference type="Proteomes" id="UP001595711"/>
    </source>
</evidence>
<accession>A0ABV7VD89</accession>
<dbReference type="RefSeq" id="WP_379720514.1">
    <property type="nucleotide sequence ID" value="NZ_JBHRYJ010000001.1"/>
</dbReference>
<dbReference type="Pfam" id="PF02195">
    <property type="entry name" value="ParB_N"/>
    <property type="match status" value="1"/>
</dbReference>
<feature type="domain" description="ParB-like N-terminal" evidence="1">
    <location>
        <begin position="8"/>
        <end position="81"/>
    </location>
</feature>
<evidence type="ECO:0000259" key="1">
    <source>
        <dbReference type="Pfam" id="PF02195"/>
    </source>
</evidence>
<dbReference type="Gene3D" id="3.90.1530.10">
    <property type="entry name" value="Conserved hypothetical protein from pyrococcus furiosus pfu- 392566-001, ParB domain"/>
    <property type="match status" value="1"/>
</dbReference>
<dbReference type="EMBL" id="JBHRYJ010000001">
    <property type="protein sequence ID" value="MFC3674128.1"/>
    <property type="molecule type" value="Genomic_DNA"/>
</dbReference>
<organism evidence="2 3">
    <name type="scientific">Ferrovibrio xuzhouensis</name>
    <dbReference type="NCBI Taxonomy" id="1576914"/>
    <lineage>
        <taxon>Bacteria</taxon>
        <taxon>Pseudomonadati</taxon>
        <taxon>Pseudomonadota</taxon>
        <taxon>Alphaproteobacteria</taxon>
        <taxon>Rhodospirillales</taxon>
        <taxon>Rhodospirillaceae</taxon>
        <taxon>Ferrovibrio</taxon>
    </lineage>
</organism>
<dbReference type="InterPro" id="IPR036086">
    <property type="entry name" value="ParB/Sulfiredoxin_sf"/>
</dbReference>
<protein>
    <submittedName>
        <fullName evidence="2">ParB N-terminal domain-containing protein</fullName>
    </submittedName>
</protein>
<sequence length="85" mass="9280">MMKPIPVKIAEIYVPAKFKGQLDPAKVAALADQIVGEGGLKIPIQVRRDEAQKRYVLVAGLHRLEAMRSLGEASIDALIVAARKF</sequence>
<dbReference type="InterPro" id="IPR003115">
    <property type="entry name" value="ParB_N"/>
</dbReference>
<keyword evidence="3" id="KW-1185">Reference proteome</keyword>
<dbReference type="SUPFAM" id="SSF110849">
    <property type="entry name" value="ParB/Sulfiredoxin"/>
    <property type="match status" value="1"/>
</dbReference>